<reference evidence="2 3" key="1">
    <citation type="journal article" date="2016" name="Environ. Microbiol.">
        <title>Genomic resolution of a cold subsurface aquifer community provides metabolic insights for novel microbes adapted to high CO concentrations.</title>
        <authorList>
            <person name="Probst A.J."/>
            <person name="Castelle C.J."/>
            <person name="Singh A."/>
            <person name="Brown C.T."/>
            <person name="Anantharaman K."/>
            <person name="Sharon I."/>
            <person name="Hug L.A."/>
            <person name="Burstein D."/>
            <person name="Emerson J.B."/>
            <person name="Thomas B.C."/>
            <person name="Banfield J.F."/>
        </authorList>
    </citation>
    <scope>NUCLEOTIDE SEQUENCE [LARGE SCALE GENOMIC DNA]</scope>
    <source>
        <strain evidence="2">CG1_02_47_37</strain>
    </source>
</reference>
<feature type="transmembrane region" description="Helical" evidence="1">
    <location>
        <begin position="20"/>
        <end position="43"/>
    </location>
</feature>
<dbReference type="STRING" id="1805034.AUJ59_03670"/>
<dbReference type="PANTHER" id="PTHR36832">
    <property type="entry name" value="SLR1174 PROTEIN-RELATED"/>
    <property type="match status" value="1"/>
</dbReference>
<feature type="transmembrane region" description="Helical" evidence="1">
    <location>
        <begin position="108"/>
        <end position="128"/>
    </location>
</feature>
<evidence type="ECO:0000256" key="1">
    <source>
        <dbReference type="SAM" id="Phobius"/>
    </source>
</evidence>
<evidence type="ECO:0000313" key="3">
    <source>
        <dbReference type="Proteomes" id="UP000183144"/>
    </source>
</evidence>
<comment type="caution">
    <text evidence="2">The sequence shown here is derived from an EMBL/GenBank/DDBJ whole genome shotgun (WGS) entry which is preliminary data.</text>
</comment>
<feature type="transmembrane region" description="Helical" evidence="1">
    <location>
        <begin position="140"/>
        <end position="170"/>
    </location>
</feature>
<protein>
    <recommendedName>
        <fullName evidence="4">ABC transporter permease</fullName>
    </recommendedName>
</protein>
<dbReference type="InterPro" id="IPR010390">
    <property type="entry name" value="ABC-2_transporter-like"/>
</dbReference>
<feature type="transmembrane region" description="Helical" evidence="1">
    <location>
        <begin position="209"/>
        <end position="226"/>
    </location>
</feature>
<dbReference type="Proteomes" id="UP000183144">
    <property type="component" value="Unassembled WGS sequence"/>
</dbReference>
<keyword evidence="1" id="KW-1133">Transmembrane helix</keyword>
<keyword evidence="1" id="KW-0812">Transmembrane</keyword>
<feature type="transmembrane region" description="Helical" evidence="1">
    <location>
        <begin position="50"/>
        <end position="72"/>
    </location>
</feature>
<dbReference type="PANTHER" id="PTHR36832:SF1">
    <property type="entry name" value="SLR1174 PROTEIN"/>
    <property type="match status" value="1"/>
</dbReference>
<feature type="transmembrane region" description="Helical" evidence="1">
    <location>
        <begin position="232"/>
        <end position="250"/>
    </location>
</feature>
<sequence>MKKLLAYFRVHLGEALVYRATGFIWMLNDIGPALVALLFWLAAFQDQVSIAGYTVATMSIYYFGVMAINALIVPYPEYTLVEEIRSGSFSNYLVKPINLVLFKMCNMLAWRVPKAFYLVPLIFILNHFSSGKPDQVSLSLITLGSFIVSLGLSFLLMFFIKMILALTAIWLTESGWLFFSFEIFSSLFSGELVPLSFLPVSVQMVNNWLPFKYFLSFPLLIVLQKINSSYEIVLGLLTQLFWVISFYLVYRLILNCGIKNYCAYGG</sequence>
<proteinExistence type="predicted"/>
<gene>
    <name evidence="2" type="ORF">AUJ59_03670</name>
</gene>
<feature type="transmembrane region" description="Helical" evidence="1">
    <location>
        <begin position="176"/>
        <end position="197"/>
    </location>
</feature>
<organism evidence="2 3">
    <name type="scientific">Candidatus Beckwithbacteria bacterium CG1_02_47_37</name>
    <dbReference type="NCBI Taxonomy" id="1805034"/>
    <lineage>
        <taxon>Bacteria</taxon>
        <taxon>Candidatus Beckwithiibacteriota</taxon>
    </lineage>
</organism>
<evidence type="ECO:0000313" key="2">
    <source>
        <dbReference type="EMBL" id="OIN88593.1"/>
    </source>
</evidence>
<evidence type="ECO:0008006" key="4">
    <source>
        <dbReference type="Google" id="ProtNLM"/>
    </source>
</evidence>
<keyword evidence="1" id="KW-0472">Membrane</keyword>
<name>A0A1J4RMG0_9BACT</name>
<dbReference type="Pfam" id="PF06182">
    <property type="entry name" value="ABC2_membrane_6"/>
    <property type="match status" value="1"/>
</dbReference>
<dbReference type="AlphaFoldDB" id="A0A1J4RMG0"/>
<accession>A0A1J4RMG0</accession>
<dbReference type="EMBL" id="MNUI01000066">
    <property type="protein sequence ID" value="OIN88593.1"/>
    <property type="molecule type" value="Genomic_DNA"/>
</dbReference>